<dbReference type="Pfam" id="PF04324">
    <property type="entry name" value="Fer2_BFD"/>
    <property type="match status" value="1"/>
</dbReference>
<protein>
    <recommendedName>
        <fullName evidence="5">assimilatory sulfite reductase (ferredoxin)</fullName>
        <ecNumber evidence="5">1.8.7.1</ecNumber>
    </recommendedName>
</protein>
<dbReference type="NCBIfam" id="TIGR02374">
    <property type="entry name" value="nitri_red_nirB"/>
    <property type="match status" value="1"/>
</dbReference>
<dbReference type="Pfam" id="PF01077">
    <property type="entry name" value="NIR_SIR"/>
    <property type="match status" value="1"/>
</dbReference>
<dbReference type="InterPro" id="IPR017121">
    <property type="entry name" value="Nitrite_Rdtase_lsu"/>
</dbReference>
<dbReference type="InterPro" id="IPR016156">
    <property type="entry name" value="FAD/NAD-linked_Rdtase_dimer_sf"/>
</dbReference>
<feature type="domain" description="Nitrite/sulphite reductase 4Fe-4S" evidence="21">
    <location>
        <begin position="627"/>
        <end position="763"/>
    </location>
</feature>
<evidence type="ECO:0000256" key="9">
    <source>
        <dbReference type="ARBA" id="ARBA00022714"/>
    </source>
</evidence>
<keyword evidence="27" id="KW-1185">Reference proteome</keyword>
<keyword evidence="13 26" id="KW-0560">Oxidoreductase</keyword>
<feature type="domain" description="FAD/NAD(P)-binding" evidence="24">
    <location>
        <begin position="4"/>
        <end position="291"/>
    </location>
</feature>
<dbReference type="NCBIfam" id="NF011565">
    <property type="entry name" value="PRK14989.1"/>
    <property type="match status" value="1"/>
</dbReference>
<keyword evidence="15 20" id="KW-0411">Iron-sulfur</keyword>
<dbReference type="GO" id="GO:0098809">
    <property type="term" value="F:nitrite reductase activity"/>
    <property type="evidence" value="ECO:0007669"/>
    <property type="project" value="InterPro"/>
</dbReference>
<evidence type="ECO:0000256" key="8">
    <source>
        <dbReference type="ARBA" id="ARBA00022630"/>
    </source>
</evidence>
<keyword evidence="7 20" id="KW-0349">Heme</keyword>
<dbReference type="InterPro" id="IPR023753">
    <property type="entry name" value="FAD/NAD-binding_dom"/>
</dbReference>
<evidence type="ECO:0000259" key="25">
    <source>
        <dbReference type="Pfam" id="PF18267"/>
    </source>
</evidence>
<feature type="domain" description="BFD-like [2Fe-2S]-binding" evidence="23">
    <location>
        <begin position="423"/>
        <end position="470"/>
    </location>
</feature>
<evidence type="ECO:0000259" key="22">
    <source>
        <dbReference type="Pfam" id="PF03460"/>
    </source>
</evidence>
<dbReference type="FunFam" id="1.10.10.1100:FF:000002">
    <property type="entry name" value="Nitrite reductase large subunit"/>
    <property type="match status" value="1"/>
</dbReference>
<accession>A0A7W7QA27</accession>
<dbReference type="PRINTS" id="PR00397">
    <property type="entry name" value="SIROHAEM"/>
</dbReference>
<feature type="binding site" description="axial binding residue" evidence="20">
    <location>
        <position position="680"/>
    </location>
    <ligand>
        <name>siroheme</name>
        <dbReference type="ChEBI" id="CHEBI:60052"/>
    </ligand>
    <ligandPart>
        <name>Fe</name>
        <dbReference type="ChEBI" id="CHEBI:18248"/>
    </ligandPart>
</feature>
<evidence type="ECO:0000259" key="21">
    <source>
        <dbReference type="Pfam" id="PF01077"/>
    </source>
</evidence>
<dbReference type="GO" id="GO:0015980">
    <property type="term" value="P:energy derivation by oxidation of organic compounds"/>
    <property type="evidence" value="ECO:0007669"/>
    <property type="project" value="UniProtKB-ARBA"/>
</dbReference>
<dbReference type="Pfam" id="PF18267">
    <property type="entry name" value="Rubredoxin_C"/>
    <property type="match status" value="1"/>
</dbReference>
<organism evidence="26 27">
    <name type="scientific">Actinophytocola algeriensis</name>
    <dbReference type="NCBI Taxonomy" id="1768010"/>
    <lineage>
        <taxon>Bacteria</taxon>
        <taxon>Bacillati</taxon>
        <taxon>Actinomycetota</taxon>
        <taxon>Actinomycetes</taxon>
        <taxon>Pseudonocardiales</taxon>
        <taxon>Pseudonocardiaceae</taxon>
    </lineage>
</organism>
<dbReference type="PRINTS" id="PR00411">
    <property type="entry name" value="PNDRDTASEI"/>
</dbReference>
<dbReference type="GO" id="GO:0050661">
    <property type="term" value="F:NADP binding"/>
    <property type="evidence" value="ECO:0007669"/>
    <property type="project" value="UniProtKB-UniRule"/>
</dbReference>
<dbReference type="InterPro" id="IPR006066">
    <property type="entry name" value="NO2/SO3_Rdtase_FeS/sirohaem_BS"/>
</dbReference>
<feature type="binding site" evidence="20">
    <location>
        <position position="676"/>
    </location>
    <ligand>
        <name>[4Fe-4S] cluster</name>
        <dbReference type="ChEBI" id="CHEBI:49883"/>
    </ligand>
</feature>
<dbReference type="EMBL" id="JACHJQ010000006">
    <property type="protein sequence ID" value="MBB4909830.1"/>
    <property type="molecule type" value="Genomic_DNA"/>
</dbReference>
<evidence type="ECO:0000313" key="26">
    <source>
        <dbReference type="EMBL" id="MBB4909830.1"/>
    </source>
</evidence>
<dbReference type="PROSITE" id="PS00365">
    <property type="entry name" value="NIR_SIR"/>
    <property type="match status" value="1"/>
</dbReference>
<comment type="cofactor">
    <cofactor evidence="1 19">
        <name>FAD</name>
        <dbReference type="ChEBI" id="CHEBI:57692"/>
    </cofactor>
</comment>
<dbReference type="PRINTS" id="PR00368">
    <property type="entry name" value="FADPNR"/>
</dbReference>
<evidence type="ECO:0000313" key="27">
    <source>
        <dbReference type="Proteomes" id="UP000520767"/>
    </source>
</evidence>
<dbReference type="InterPro" id="IPR036136">
    <property type="entry name" value="Nit/Sulf_reduc_fer-like_dom_sf"/>
</dbReference>
<evidence type="ECO:0000256" key="11">
    <source>
        <dbReference type="ARBA" id="ARBA00022784"/>
    </source>
</evidence>
<evidence type="ECO:0000256" key="5">
    <source>
        <dbReference type="ARBA" id="ARBA00012353"/>
    </source>
</evidence>
<dbReference type="Pfam" id="PF03460">
    <property type="entry name" value="NIR_SIR_ferr"/>
    <property type="match status" value="1"/>
</dbReference>
<dbReference type="InterPro" id="IPR041854">
    <property type="entry name" value="BFD-like_2Fe2S-bd_dom_sf"/>
</dbReference>
<dbReference type="Proteomes" id="UP000520767">
    <property type="component" value="Unassembled WGS sequence"/>
</dbReference>
<dbReference type="Gene3D" id="3.30.413.10">
    <property type="entry name" value="Sulfite Reductase Hemoprotein, domain 1"/>
    <property type="match status" value="1"/>
</dbReference>
<dbReference type="RefSeq" id="WP_184813890.1">
    <property type="nucleotide sequence ID" value="NZ_JACHJQ010000006.1"/>
</dbReference>
<name>A0A7W7QA27_9PSEU</name>
<dbReference type="InterPro" id="IPR036188">
    <property type="entry name" value="FAD/NAD-bd_sf"/>
</dbReference>
<proteinExistence type="inferred from homology"/>
<feature type="domain" description="Nitrite/Sulfite reductase ferredoxin-like" evidence="22">
    <location>
        <begin position="555"/>
        <end position="616"/>
    </location>
</feature>
<keyword evidence="6 20" id="KW-0004">4Fe-4S</keyword>
<comment type="caution">
    <text evidence="26">The sequence shown here is derived from an EMBL/GenBank/DDBJ whole genome shotgun (WGS) entry which is preliminary data.</text>
</comment>
<gene>
    <name evidence="26" type="ORF">FHR82_006088</name>
</gene>
<dbReference type="CDD" id="cd19944">
    <property type="entry name" value="NirB_Fer2_BFD-like_2"/>
    <property type="match status" value="1"/>
</dbReference>
<dbReference type="GO" id="GO:0020037">
    <property type="term" value="F:heme binding"/>
    <property type="evidence" value="ECO:0007669"/>
    <property type="project" value="InterPro"/>
</dbReference>
<dbReference type="InterPro" id="IPR005117">
    <property type="entry name" value="NiRdtase/SiRdtase_haem-b_fer"/>
</dbReference>
<comment type="similarity">
    <text evidence="4">Belongs to the nitrite and sulfite reductase 4Fe-4S domain family.</text>
</comment>
<feature type="binding site" evidence="20">
    <location>
        <position position="642"/>
    </location>
    <ligand>
        <name>[4Fe-4S] cluster</name>
        <dbReference type="ChEBI" id="CHEBI:49883"/>
    </ligand>
</feature>
<evidence type="ECO:0000256" key="18">
    <source>
        <dbReference type="ARBA" id="ARBA00049518"/>
    </source>
</evidence>
<dbReference type="InterPro" id="IPR045854">
    <property type="entry name" value="NO2/SO3_Rdtase_4Fe4S_sf"/>
</dbReference>
<dbReference type="Pfam" id="PF07992">
    <property type="entry name" value="Pyr_redox_2"/>
    <property type="match status" value="1"/>
</dbReference>
<dbReference type="PANTHER" id="PTHR43809:SF1">
    <property type="entry name" value="NITRITE REDUCTASE (NADH) LARGE SUBUNIT"/>
    <property type="match status" value="1"/>
</dbReference>
<dbReference type="UniPathway" id="UPA00653"/>
<evidence type="ECO:0000256" key="1">
    <source>
        <dbReference type="ARBA" id="ARBA00001974"/>
    </source>
</evidence>
<keyword evidence="16 19" id="KW-0534">Nitrate assimilation</keyword>
<evidence type="ECO:0000256" key="20">
    <source>
        <dbReference type="PIRSR" id="PIRSR037149-1"/>
    </source>
</evidence>
<comment type="cofactor">
    <cofactor evidence="20">
        <name>siroheme</name>
        <dbReference type="ChEBI" id="CHEBI:60052"/>
    </cofactor>
    <text evidence="20">Binds 1 siroheme per subunit.</text>
</comment>
<dbReference type="InterPro" id="IPR012744">
    <property type="entry name" value="Nitri_red_NirB"/>
</dbReference>
<sequence length="836" mass="88357">MRTLVVAGNGPVGHRLVESLREKDLTGEWRVAVFAEESRPAYDRVALTSYVDTWDPVALQLDGATYDGDDLVDLHLGDPVVSIDREARQVLTRGGACVDYDALVLATGSYPFVPPVPGHDLPGCHVYRTIEDLDAIRASVRAAAEKAGQGRRAALVVGGGLLGLEAAKALRDMGLSPHVVELAPRLMPLQVDDGGGGLLRMLIERLDVTVHPGTGTQSIEADRGRLLAKLGNGTELDVDLVVFSAGVRPRDELARTAGLAVGQRGGVAVGTDCVTSDPDIYAIGECACVDGTVYGLVAPGNAMAEVVADRLLGGQATFASGDTSTKLKLLGVDVASFGDAHASTEGALEVVFNDAVAGTYKKLVVSDDAKTLLGGVLVGDAAQYPLLRPLVGRDLPGDPAAMIAPSGGAAAVGIGALPDEAQVCSCNAVTKGAINGAITEGCTDVPGLKACTKAGTTCGSCVPMLKQLLSAAGVEQSNALCEHFPQKRAELFEILRSTGIHTFSELVSRYGTGSGCDICKPAVASMLASLGNGHVLDGEQAALQDTNDHFLANIQRNGTYSVVPRIPGGEITPEKLMVIAQVAQDFGLYTKITGGQRIDLFGATVDQLPEIWRRLVDAGFESGHAYGKALRTVKSCVGDTWCRYGVQDSVRLAIELELRYRGLRAPHKIKSAVSGCARECAEARSKDFGVIATEHGWNLYVGGNGGFTPRHAELFVSDVTTEELFRYIDRFLMFYVRTADRLQRTAAWVESLDGGIDHLRAVIVDDSLGICEDLDAAMAKHVESYADEWAGVLDDPAKLARFTSFVNAPGTPDPTISFREERGQPVPLGMPTAVTR</sequence>
<evidence type="ECO:0000256" key="6">
    <source>
        <dbReference type="ARBA" id="ARBA00022485"/>
    </source>
</evidence>
<reference evidence="26 27" key="1">
    <citation type="submission" date="2020-08" db="EMBL/GenBank/DDBJ databases">
        <title>Genomic Encyclopedia of Type Strains, Phase III (KMG-III): the genomes of soil and plant-associated and newly described type strains.</title>
        <authorList>
            <person name="Whitman W."/>
        </authorList>
    </citation>
    <scope>NUCLEOTIDE SEQUENCE [LARGE SCALE GENOMIC DNA]</scope>
    <source>
        <strain evidence="26 27">CECT 8960</strain>
    </source>
</reference>
<evidence type="ECO:0000256" key="3">
    <source>
        <dbReference type="ARBA" id="ARBA00005096"/>
    </source>
</evidence>
<dbReference type="PIRSF" id="PIRSF037149">
    <property type="entry name" value="NirB"/>
    <property type="match status" value="1"/>
</dbReference>
<comment type="cofactor">
    <cofactor evidence="20">
        <name>[4Fe-4S] cluster</name>
        <dbReference type="ChEBI" id="CHEBI:49883"/>
    </cofactor>
    <text evidence="20">Binds 1 [4Fe-4S] cluster per subunit.</text>
</comment>
<evidence type="ECO:0000256" key="7">
    <source>
        <dbReference type="ARBA" id="ARBA00022617"/>
    </source>
</evidence>
<dbReference type="Gene3D" id="3.30.390.30">
    <property type="match status" value="1"/>
</dbReference>
<keyword evidence="14 20" id="KW-0408">Iron</keyword>
<evidence type="ECO:0000256" key="4">
    <source>
        <dbReference type="ARBA" id="ARBA00010429"/>
    </source>
</evidence>
<evidence type="ECO:0000259" key="23">
    <source>
        <dbReference type="Pfam" id="PF04324"/>
    </source>
</evidence>
<evidence type="ECO:0000256" key="17">
    <source>
        <dbReference type="ARBA" id="ARBA00034078"/>
    </source>
</evidence>
<feature type="domain" description="NADH-rubredoxin oxidoreductase C-terminal" evidence="25">
    <location>
        <begin position="324"/>
        <end position="390"/>
    </location>
</feature>
<comment type="cofactor">
    <cofactor evidence="17">
        <name>[2Fe-2S] cluster</name>
        <dbReference type="ChEBI" id="CHEBI:190135"/>
    </cofactor>
</comment>
<dbReference type="GO" id="GO:0050311">
    <property type="term" value="F:sulfite reductase (ferredoxin) activity"/>
    <property type="evidence" value="ECO:0007669"/>
    <property type="project" value="UniProtKB-EC"/>
</dbReference>
<dbReference type="GO" id="GO:0050660">
    <property type="term" value="F:flavin adenine dinucleotide binding"/>
    <property type="evidence" value="ECO:0007669"/>
    <property type="project" value="UniProtKB-UniRule"/>
</dbReference>
<keyword evidence="8 19" id="KW-0285">Flavoprotein</keyword>
<comment type="catalytic activity">
    <reaction evidence="18">
        <text>hydrogen sulfide + 6 oxidized [2Fe-2S]-[ferredoxin] + 3 H2O = sulfite + 6 reduced [2Fe-2S]-[ferredoxin] + 7 H(+)</text>
        <dbReference type="Rhea" id="RHEA:23132"/>
        <dbReference type="Rhea" id="RHEA-COMP:10000"/>
        <dbReference type="Rhea" id="RHEA-COMP:10001"/>
        <dbReference type="ChEBI" id="CHEBI:15377"/>
        <dbReference type="ChEBI" id="CHEBI:15378"/>
        <dbReference type="ChEBI" id="CHEBI:17359"/>
        <dbReference type="ChEBI" id="CHEBI:29919"/>
        <dbReference type="ChEBI" id="CHEBI:33737"/>
        <dbReference type="ChEBI" id="CHEBI:33738"/>
        <dbReference type="EC" id="1.8.7.1"/>
    </reaction>
</comment>
<evidence type="ECO:0000256" key="19">
    <source>
        <dbReference type="PIRNR" id="PIRNR037149"/>
    </source>
</evidence>
<dbReference type="InterPro" id="IPR052034">
    <property type="entry name" value="NasD-like"/>
</dbReference>
<dbReference type="GO" id="GO:0051539">
    <property type="term" value="F:4 iron, 4 sulfur cluster binding"/>
    <property type="evidence" value="ECO:0007669"/>
    <property type="project" value="UniProtKB-KW"/>
</dbReference>
<evidence type="ECO:0000259" key="24">
    <source>
        <dbReference type="Pfam" id="PF07992"/>
    </source>
</evidence>
<evidence type="ECO:0000256" key="12">
    <source>
        <dbReference type="ARBA" id="ARBA00022827"/>
    </source>
</evidence>
<dbReference type="SUPFAM" id="SSF55124">
    <property type="entry name" value="Nitrite/Sulfite reductase N-terminal domain-like"/>
    <property type="match status" value="1"/>
</dbReference>
<dbReference type="EC" id="1.8.7.1" evidence="5"/>
<keyword evidence="11" id="KW-0883">Thioether bond</keyword>
<feature type="binding site" evidence="20">
    <location>
        <position position="680"/>
    </location>
    <ligand>
        <name>[4Fe-4S] cluster</name>
        <dbReference type="ChEBI" id="CHEBI:49883"/>
    </ligand>
</feature>
<dbReference type="InterPro" id="IPR007419">
    <property type="entry name" value="BFD-like_2Fe2S-bd_dom"/>
</dbReference>
<comment type="function">
    <text evidence="2">Catalyzes the reduction of sulfite to sulfide, a step in the biosynthesis of sulfur-containing amino acids and cofactors.</text>
</comment>
<keyword evidence="12 19" id="KW-0274">FAD</keyword>
<keyword evidence="9" id="KW-0001">2Fe-2S</keyword>
<dbReference type="InterPro" id="IPR041575">
    <property type="entry name" value="Rubredoxin_C"/>
</dbReference>
<evidence type="ECO:0000256" key="14">
    <source>
        <dbReference type="ARBA" id="ARBA00023004"/>
    </source>
</evidence>
<dbReference type="InterPro" id="IPR006067">
    <property type="entry name" value="NO2/SO3_Rdtase_4Fe4S_dom"/>
</dbReference>
<evidence type="ECO:0000256" key="16">
    <source>
        <dbReference type="ARBA" id="ARBA00023063"/>
    </source>
</evidence>
<evidence type="ECO:0000256" key="2">
    <source>
        <dbReference type="ARBA" id="ARBA00003247"/>
    </source>
</evidence>
<comment type="pathway">
    <text evidence="3">Nitrogen metabolism; nitrate reduction (assimilation).</text>
</comment>
<dbReference type="Gene3D" id="1.10.10.1100">
    <property type="entry name" value="BFD-like [2Fe-2S]-binding domain"/>
    <property type="match status" value="1"/>
</dbReference>
<dbReference type="Gene3D" id="3.50.50.60">
    <property type="entry name" value="FAD/NAD(P)-binding domain"/>
    <property type="match status" value="2"/>
</dbReference>
<dbReference type="FunFam" id="3.30.413.10:FF:000007">
    <property type="entry name" value="Nitrite reductase [NAD(P)H] large subunit"/>
    <property type="match status" value="1"/>
</dbReference>
<dbReference type="GO" id="GO:0051537">
    <property type="term" value="F:2 iron, 2 sulfur cluster binding"/>
    <property type="evidence" value="ECO:0007669"/>
    <property type="project" value="UniProtKB-KW"/>
</dbReference>
<evidence type="ECO:0000256" key="15">
    <source>
        <dbReference type="ARBA" id="ARBA00023014"/>
    </source>
</evidence>
<dbReference type="CDD" id="cd19943">
    <property type="entry name" value="NirB_Fer2_BFD-like_1"/>
    <property type="match status" value="1"/>
</dbReference>
<dbReference type="GO" id="GO:0046872">
    <property type="term" value="F:metal ion binding"/>
    <property type="evidence" value="ECO:0007669"/>
    <property type="project" value="UniProtKB-KW"/>
</dbReference>
<dbReference type="GO" id="GO:0042128">
    <property type="term" value="P:nitrate assimilation"/>
    <property type="evidence" value="ECO:0007669"/>
    <property type="project" value="UniProtKB-UniRule"/>
</dbReference>
<evidence type="ECO:0000256" key="13">
    <source>
        <dbReference type="ARBA" id="ARBA00023002"/>
    </source>
</evidence>
<dbReference type="PANTHER" id="PTHR43809">
    <property type="entry name" value="NITRITE REDUCTASE (NADH) LARGE SUBUNIT"/>
    <property type="match status" value="1"/>
</dbReference>
<dbReference type="SUPFAM" id="SSF56014">
    <property type="entry name" value="Nitrite and sulphite reductase 4Fe-4S domain-like"/>
    <property type="match status" value="1"/>
</dbReference>
<evidence type="ECO:0000256" key="10">
    <source>
        <dbReference type="ARBA" id="ARBA00022723"/>
    </source>
</evidence>
<keyword evidence="10 20" id="KW-0479">Metal-binding</keyword>
<dbReference type="SUPFAM" id="SSF51905">
    <property type="entry name" value="FAD/NAD(P)-binding domain"/>
    <property type="match status" value="2"/>
</dbReference>
<feature type="binding site" evidence="20">
    <location>
        <position position="636"/>
    </location>
    <ligand>
        <name>[4Fe-4S] cluster</name>
        <dbReference type="ChEBI" id="CHEBI:49883"/>
    </ligand>
</feature>
<dbReference type="AlphaFoldDB" id="A0A7W7QA27"/>